<sequence length="106" mass="12013">MRSLTKDQLQLTSASVDLPESRRIVLLEIGGRRDIPPQEHNANVYCIDPIGHVYWQIQAAPGLLERDSFVWVERRDDGSIWAGRFFGNEYVLDTATGNAQLVGWSK</sequence>
<evidence type="ECO:0000313" key="2">
    <source>
        <dbReference type="Proteomes" id="UP001355056"/>
    </source>
</evidence>
<dbReference type="Pfam" id="PF25857">
    <property type="entry name" value="DUF7957"/>
    <property type="match status" value="1"/>
</dbReference>
<keyword evidence="2" id="KW-1185">Reference proteome</keyword>
<dbReference type="InterPro" id="IPR058263">
    <property type="entry name" value="DUF7957"/>
</dbReference>
<name>A0ABU7Z269_9GAMM</name>
<dbReference type="Proteomes" id="UP001355056">
    <property type="component" value="Unassembled WGS sequence"/>
</dbReference>
<dbReference type="RefSeq" id="WP_332618374.1">
    <property type="nucleotide sequence ID" value="NZ_JAXGFP010000017.1"/>
</dbReference>
<gene>
    <name evidence="1" type="ORF">SNE34_14710</name>
</gene>
<proteinExistence type="predicted"/>
<reference evidence="1 2" key="1">
    <citation type="journal article" date="2016" name="Int. J. Syst. Evol. Microbiol.">
        <title>Lysobacter erysipheiresistens sp. nov., an antagonist of powdery mildew, isolated from tobacco-cultivated soil.</title>
        <authorList>
            <person name="Xie B."/>
            <person name="Li T."/>
            <person name="Lin X."/>
            <person name="Wang C.J."/>
            <person name="Chen Y.J."/>
            <person name="Liu W.J."/>
            <person name="Zhao Z.W."/>
        </authorList>
    </citation>
    <scope>NUCLEOTIDE SEQUENCE [LARGE SCALE GENOMIC DNA]</scope>
    <source>
        <strain evidence="1 2">RS-LYSO-3</strain>
    </source>
</reference>
<organism evidence="1 2">
    <name type="scientific">Novilysobacter erysipheiresistens</name>
    <dbReference type="NCBI Taxonomy" id="1749332"/>
    <lineage>
        <taxon>Bacteria</taxon>
        <taxon>Pseudomonadati</taxon>
        <taxon>Pseudomonadota</taxon>
        <taxon>Gammaproteobacteria</taxon>
        <taxon>Lysobacterales</taxon>
        <taxon>Lysobacteraceae</taxon>
        <taxon>Novilysobacter</taxon>
    </lineage>
</organism>
<protein>
    <submittedName>
        <fullName evidence="1">Uncharacterized protein</fullName>
    </submittedName>
</protein>
<accession>A0ABU7Z269</accession>
<dbReference type="EMBL" id="JAXGFP010000017">
    <property type="protein sequence ID" value="MEG3185249.1"/>
    <property type="molecule type" value="Genomic_DNA"/>
</dbReference>
<comment type="caution">
    <text evidence="1">The sequence shown here is derived from an EMBL/GenBank/DDBJ whole genome shotgun (WGS) entry which is preliminary data.</text>
</comment>
<evidence type="ECO:0000313" key="1">
    <source>
        <dbReference type="EMBL" id="MEG3185249.1"/>
    </source>
</evidence>